<dbReference type="EMBL" id="NXIE01000002">
    <property type="protein sequence ID" value="RXK13088.1"/>
    <property type="molecule type" value="Genomic_DNA"/>
</dbReference>
<protein>
    <submittedName>
        <fullName evidence="1">Uncharacterized protein</fullName>
    </submittedName>
</protein>
<evidence type="ECO:0000313" key="1">
    <source>
        <dbReference type="EMBL" id="RXK13088.1"/>
    </source>
</evidence>
<reference evidence="1 2" key="1">
    <citation type="submission" date="2017-09" db="EMBL/GenBank/DDBJ databases">
        <title>Genomics of the genus Arcobacter.</title>
        <authorList>
            <person name="Perez-Cataluna A."/>
            <person name="Figueras M.J."/>
            <person name="Salas-Masso N."/>
        </authorList>
    </citation>
    <scope>NUCLEOTIDE SEQUENCE [LARGE SCALE GENOMIC DNA]</scope>
    <source>
        <strain evidence="1 2">F156-34</strain>
    </source>
</reference>
<dbReference type="InterPro" id="IPR045633">
    <property type="entry name" value="DUF6414"/>
</dbReference>
<keyword evidence="2" id="KW-1185">Reference proteome</keyword>
<dbReference type="Proteomes" id="UP000289718">
    <property type="component" value="Unassembled WGS sequence"/>
</dbReference>
<organism evidence="1 2">
    <name type="scientific">Halarcobacter mediterraneus</name>
    <dbReference type="NCBI Taxonomy" id="2023153"/>
    <lineage>
        <taxon>Bacteria</taxon>
        <taxon>Pseudomonadati</taxon>
        <taxon>Campylobacterota</taxon>
        <taxon>Epsilonproteobacteria</taxon>
        <taxon>Campylobacterales</taxon>
        <taxon>Arcobacteraceae</taxon>
        <taxon>Halarcobacter</taxon>
    </lineage>
</organism>
<name>A0A4Q1AWA1_9BACT</name>
<dbReference type="Pfam" id="PF19952">
    <property type="entry name" value="DUF6414"/>
    <property type="match status" value="1"/>
</dbReference>
<dbReference type="OrthoDB" id="6192452at2"/>
<accession>A0A4Q1AWA1</accession>
<proteinExistence type="predicted"/>
<evidence type="ECO:0000313" key="2">
    <source>
        <dbReference type="Proteomes" id="UP000289718"/>
    </source>
</evidence>
<sequence length="350" mass="40076">MNLYDYLYVDLDKAISLYSQLTGGVVELKETQSEKSITSDNKRNYDFKVFKHDAGGTTQDKDQDKTTIKPHHALLQELEAELLSSGYLLDLDGLDGDKTLKDPELRATLKNALCIKCTGRIVIEDYERMKKIGKDFPDIVKLINRSHADSLKDNPEYQAIEQQIKELENTTGDRNKKSKAKQKAKELREGLDNLVSSSTAVDAVPQWILDGMRTWIDAFLPNITNIRVYPFKDQNDEHIFGHLDSENFTINDPTAFHFTYGSFPTEEFTILGIVTSVPLNEEESFSPLEEFEKDELEDFESVESAFRGMFRGFDGMEAMVRTCRYPRVLVHPILVYRHTSPNKALQRTSR</sequence>
<dbReference type="RefSeq" id="WP_129060907.1">
    <property type="nucleotide sequence ID" value="NZ_NXIE01000002.1"/>
</dbReference>
<gene>
    <name evidence="1" type="ORF">CP965_04610</name>
</gene>
<dbReference type="AlphaFoldDB" id="A0A4Q1AWA1"/>
<comment type="caution">
    <text evidence="1">The sequence shown here is derived from an EMBL/GenBank/DDBJ whole genome shotgun (WGS) entry which is preliminary data.</text>
</comment>